<dbReference type="Pfam" id="PF03176">
    <property type="entry name" value="MMPL"/>
    <property type="match status" value="2"/>
</dbReference>
<evidence type="ECO:0000256" key="7">
    <source>
        <dbReference type="SAM" id="Phobius"/>
    </source>
</evidence>
<feature type="transmembrane region" description="Helical" evidence="7">
    <location>
        <begin position="237"/>
        <end position="256"/>
    </location>
</feature>
<dbReference type="Gene3D" id="1.20.1640.10">
    <property type="entry name" value="Multidrug efflux transporter AcrB transmembrane domain"/>
    <property type="match status" value="2"/>
</dbReference>
<feature type="transmembrane region" description="Helical" evidence="7">
    <location>
        <begin position="203"/>
        <end position="225"/>
    </location>
</feature>
<keyword evidence="3" id="KW-1003">Cell membrane</keyword>
<comment type="caution">
    <text evidence="9">The sequence shown here is derived from an EMBL/GenBank/DDBJ whole genome shotgun (WGS) entry which is preliminary data.</text>
</comment>
<feature type="transmembrane region" description="Helical" evidence="7">
    <location>
        <begin position="532"/>
        <end position="552"/>
    </location>
</feature>
<dbReference type="EMBL" id="BAABKO010000005">
    <property type="protein sequence ID" value="GAA4780383.1"/>
    <property type="molecule type" value="Genomic_DNA"/>
</dbReference>
<keyword evidence="5 7" id="KW-1133">Transmembrane helix</keyword>
<sequence length="923" mass="96087">MSTLLSSLGRWSFRHPWRVLGSWLLILLVVGGGALGLNKGFENSFSIPGTEAQEGLEQLSRTFPQVSGTAAQFIVVAADGDDIEDAAYREPIEEKVDELADFPGIEGTTSPYSELVDGLVSADGTAAIVQVQFSGQSTSIADETKDDFADAVHELAGALPDGATLELGGDLYATELPALSIVEAVGVVIALLVLIVTFRSFVLAGLPLGVALLGVGVSMLGILAATQFATVSSTTPMLALMLGLAVGIDYALFIAARHQDQVREGVDPEESAARATGTAGSAVVFAGVTVLIALIGLGFANIPFLTTMGIAAAVAVAIAVLIAVTLTPAFLGFVGARALGRPRRARRQAPADEETATGDARPGFATRWVRGVTRHPLVTTIAVAVGLGIVAIPSAQLGLALPNAGVLPEDNEARQTYDLVGEHFGEGFNGPLILTGTIVTSDDPLGLMEDLGDAVAGIDGVAEVALATPNETADTGIVQIIPETGPSDPATSELVRELRAHHDEWLDEFGIDLSVTGFTAVSIDISDRLGEALLPFGVFVVGLSFILLMIVFRSIWVPLKAALGYLLSIVAAFGVVAAVFEWGWGADLLHVSRTGPVIAFMPIIVMGVLFGLAMDYEVFLVSRMREDFVHAARRLGRTNQVAVDAVHSGFAASARVVTAAAVIMFAVFAAFVPEGDSSIKPIALALAVGIAVDAFLIRMTLVPAVMTLLGRHAWWMPAWLERILPHFDIEGEAVERERSLADWPEPGSTAVVAADGLVIADGDRRVVEDVSLRVAPGGALVVAHRDPRASRALLLAVGGRLTPADGRLRVAGHLLPGRAAWVRRHVGVALLDGADDPLAVVRSALAGGTQLVVVDGVDTLTAAQADQVAAALRDAAHAQDPTTPLTVVASAREVAAATVLLRSAGFDAPAVSDIDTLPEKVTA</sequence>
<evidence type="ECO:0000313" key="9">
    <source>
        <dbReference type="EMBL" id="GAA4780383.1"/>
    </source>
</evidence>
<feature type="transmembrane region" description="Helical" evidence="7">
    <location>
        <begin position="277"/>
        <end position="302"/>
    </location>
</feature>
<keyword evidence="10" id="KW-1185">Reference proteome</keyword>
<feature type="domain" description="SSD" evidence="8">
    <location>
        <begin position="203"/>
        <end position="333"/>
    </location>
</feature>
<evidence type="ECO:0000256" key="6">
    <source>
        <dbReference type="ARBA" id="ARBA00023136"/>
    </source>
</evidence>
<feature type="transmembrane region" description="Helical" evidence="7">
    <location>
        <begin position="176"/>
        <end position="196"/>
    </location>
</feature>
<gene>
    <name evidence="9" type="ORF">GCM10023351_26740</name>
</gene>
<comment type="similarity">
    <text evidence="2">Belongs to the resistance-nodulation-cell division (RND) (TC 2.A.6) family. MmpL subfamily.</text>
</comment>
<dbReference type="PANTHER" id="PTHR33406">
    <property type="entry name" value="MEMBRANE PROTEIN MJ1562-RELATED"/>
    <property type="match status" value="1"/>
</dbReference>
<protein>
    <submittedName>
        <fullName evidence="9">MMPL family transporter</fullName>
    </submittedName>
</protein>
<dbReference type="Proteomes" id="UP001501645">
    <property type="component" value="Unassembled WGS sequence"/>
</dbReference>
<evidence type="ECO:0000256" key="5">
    <source>
        <dbReference type="ARBA" id="ARBA00022989"/>
    </source>
</evidence>
<dbReference type="InterPro" id="IPR050545">
    <property type="entry name" value="Mycobact_MmpL"/>
</dbReference>
<feature type="transmembrane region" description="Helical" evidence="7">
    <location>
        <begin position="682"/>
        <end position="709"/>
    </location>
</feature>
<dbReference type="PROSITE" id="PS50156">
    <property type="entry name" value="SSD"/>
    <property type="match status" value="1"/>
</dbReference>
<comment type="subcellular location">
    <subcellularLocation>
        <location evidence="1">Cell membrane</location>
        <topology evidence="1">Multi-pass membrane protein</topology>
    </subcellularLocation>
</comment>
<evidence type="ECO:0000256" key="2">
    <source>
        <dbReference type="ARBA" id="ARBA00010157"/>
    </source>
</evidence>
<dbReference type="InterPro" id="IPR000731">
    <property type="entry name" value="SSD"/>
</dbReference>
<feature type="transmembrane region" description="Helical" evidence="7">
    <location>
        <begin position="308"/>
        <end position="336"/>
    </location>
</feature>
<evidence type="ECO:0000313" key="10">
    <source>
        <dbReference type="Proteomes" id="UP001501645"/>
    </source>
</evidence>
<dbReference type="SUPFAM" id="SSF82866">
    <property type="entry name" value="Multidrug efflux transporter AcrB transmembrane domain"/>
    <property type="match status" value="2"/>
</dbReference>
<organism evidence="9 10">
    <name type="scientific">Microbacterium gilvum</name>
    <dbReference type="NCBI Taxonomy" id="1336204"/>
    <lineage>
        <taxon>Bacteria</taxon>
        <taxon>Bacillati</taxon>
        <taxon>Actinomycetota</taxon>
        <taxon>Actinomycetes</taxon>
        <taxon>Micrococcales</taxon>
        <taxon>Microbacteriaceae</taxon>
        <taxon>Microbacterium</taxon>
    </lineage>
</organism>
<proteinExistence type="inferred from homology"/>
<name>A0ABP9AET0_9MICO</name>
<evidence type="ECO:0000259" key="8">
    <source>
        <dbReference type="PROSITE" id="PS50156"/>
    </source>
</evidence>
<feature type="transmembrane region" description="Helical" evidence="7">
    <location>
        <begin position="377"/>
        <end position="401"/>
    </location>
</feature>
<accession>A0ABP9AET0</accession>
<keyword evidence="6 7" id="KW-0472">Membrane</keyword>
<dbReference type="InterPro" id="IPR004869">
    <property type="entry name" value="MMPL_dom"/>
</dbReference>
<keyword evidence="4 7" id="KW-0812">Transmembrane</keyword>
<evidence type="ECO:0000256" key="3">
    <source>
        <dbReference type="ARBA" id="ARBA00022475"/>
    </source>
</evidence>
<reference evidence="10" key="1">
    <citation type="journal article" date="2019" name="Int. J. Syst. Evol. Microbiol.">
        <title>The Global Catalogue of Microorganisms (GCM) 10K type strain sequencing project: providing services to taxonomists for standard genome sequencing and annotation.</title>
        <authorList>
            <consortium name="The Broad Institute Genomics Platform"/>
            <consortium name="The Broad Institute Genome Sequencing Center for Infectious Disease"/>
            <person name="Wu L."/>
            <person name="Ma J."/>
        </authorList>
    </citation>
    <scope>NUCLEOTIDE SEQUENCE [LARGE SCALE GENOMIC DNA]</scope>
    <source>
        <strain evidence="10">JCM 18537</strain>
    </source>
</reference>
<evidence type="ECO:0000256" key="1">
    <source>
        <dbReference type="ARBA" id="ARBA00004651"/>
    </source>
</evidence>
<feature type="transmembrane region" description="Helical" evidence="7">
    <location>
        <begin position="564"/>
        <end position="585"/>
    </location>
</feature>
<dbReference type="RefSeq" id="WP_345440019.1">
    <property type="nucleotide sequence ID" value="NZ_BAABKO010000005.1"/>
</dbReference>
<feature type="transmembrane region" description="Helical" evidence="7">
    <location>
        <begin position="641"/>
        <end position="670"/>
    </location>
</feature>
<evidence type="ECO:0000256" key="4">
    <source>
        <dbReference type="ARBA" id="ARBA00022692"/>
    </source>
</evidence>
<feature type="transmembrane region" description="Helical" evidence="7">
    <location>
        <begin position="597"/>
        <end position="620"/>
    </location>
</feature>
<dbReference type="PANTHER" id="PTHR33406:SF11">
    <property type="entry name" value="MEMBRANE PROTEIN SCO6666-RELATED"/>
    <property type="match status" value="1"/>
</dbReference>